<keyword evidence="3" id="KW-1185">Reference proteome</keyword>
<keyword evidence="1" id="KW-1133">Transmembrane helix</keyword>
<proteinExistence type="predicted"/>
<dbReference type="OrthoDB" id="431202at2759"/>
<dbReference type="RefSeq" id="XP_005843502.1">
    <property type="nucleotide sequence ID" value="XM_005843440.1"/>
</dbReference>
<dbReference type="PANTHER" id="PTHR31735">
    <property type="entry name" value="VACUOLAR MEMBRANE PROTEIN YPL162C"/>
    <property type="match status" value="1"/>
</dbReference>
<name>E1ZS05_CHLVA</name>
<gene>
    <name evidence="2" type="ORF">CHLNCDRAFT_141033</name>
</gene>
<dbReference type="InterPro" id="IPR022127">
    <property type="entry name" value="STIMATE/YPL162C"/>
</dbReference>
<feature type="transmembrane region" description="Helical" evidence="1">
    <location>
        <begin position="12"/>
        <end position="34"/>
    </location>
</feature>
<sequence length="282" mass="29724">MGEGDPSQCRLLAGPAAIAAQLLLAAFALASLLYKRHIERPQRPLNIWGLDVSKQAISMLAAHACGMLIALIAHNSVDAGASSECGWYAVAFVFDTTVGLLLTICLHKAALRAAHWYGERHSQRYGQPLQLETADGGGGTTVAAAAGEPWFAALQLCGNYGDPPSYRRWSIQLGEWVGCVVLARVLCGTLVLLLGQLLVHVAQGLDGLFTGHPTAELYVVMICCPLLLNICQVGASLAALIQDLVLKWRARGGAKETSMAATGAAEREASLLGAATERSAPV</sequence>
<evidence type="ECO:0000313" key="3">
    <source>
        <dbReference type="Proteomes" id="UP000008141"/>
    </source>
</evidence>
<dbReference type="TCDB" id="8.A.65.1.5">
    <property type="family name" value="the endoplasmic reticulum (er)-plasma membrane (pm) junctional competence regulator (tmem110) family"/>
</dbReference>
<evidence type="ECO:0000256" key="1">
    <source>
        <dbReference type="SAM" id="Phobius"/>
    </source>
</evidence>
<dbReference type="Pfam" id="PF12400">
    <property type="entry name" value="STIMATE"/>
    <property type="match status" value="1"/>
</dbReference>
<dbReference type="eggNOG" id="ENOG502RREC">
    <property type="taxonomic scope" value="Eukaryota"/>
</dbReference>
<dbReference type="AlphaFoldDB" id="E1ZS05"/>
<feature type="transmembrane region" description="Helical" evidence="1">
    <location>
        <begin position="55"/>
        <end position="74"/>
    </location>
</feature>
<keyword evidence="1" id="KW-0812">Transmembrane</keyword>
<protein>
    <submittedName>
        <fullName evidence="2">Uncharacterized protein</fullName>
    </submittedName>
</protein>
<keyword evidence="1" id="KW-0472">Membrane</keyword>
<dbReference type="GO" id="GO:0016020">
    <property type="term" value="C:membrane"/>
    <property type="evidence" value="ECO:0007669"/>
    <property type="project" value="TreeGrafter"/>
</dbReference>
<feature type="transmembrane region" description="Helical" evidence="1">
    <location>
        <begin position="86"/>
        <end position="106"/>
    </location>
</feature>
<dbReference type="Proteomes" id="UP000008141">
    <property type="component" value="Unassembled WGS sequence"/>
</dbReference>
<accession>E1ZS05</accession>
<dbReference type="GeneID" id="17350842"/>
<feature type="transmembrane region" description="Helical" evidence="1">
    <location>
        <begin position="218"/>
        <end position="241"/>
    </location>
</feature>
<dbReference type="EMBL" id="GL433864">
    <property type="protein sequence ID" value="EFN51400.1"/>
    <property type="molecule type" value="Genomic_DNA"/>
</dbReference>
<evidence type="ECO:0000313" key="2">
    <source>
        <dbReference type="EMBL" id="EFN51400.1"/>
    </source>
</evidence>
<dbReference type="InParanoid" id="E1ZS05"/>
<dbReference type="STRING" id="554065.E1ZS05"/>
<dbReference type="PANTHER" id="PTHR31735:SF1">
    <property type="entry name" value="VACUOLAR MEMBRANE PROTEIN YPL162C"/>
    <property type="match status" value="1"/>
</dbReference>
<organism evidence="3">
    <name type="scientific">Chlorella variabilis</name>
    <name type="common">Green alga</name>
    <dbReference type="NCBI Taxonomy" id="554065"/>
    <lineage>
        <taxon>Eukaryota</taxon>
        <taxon>Viridiplantae</taxon>
        <taxon>Chlorophyta</taxon>
        <taxon>core chlorophytes</taxon>
        <taxon>Trebouxiophyceae</taxon>
        <taxon>Chlorellales</taxon>
        <taxon>Chlorellaceae</taxon>
        <taxon>Chlorella clade</taxon>
        <taxon>Chlorella</taxon>
    </lineage>
</organism>
<feature type="transmembrane region" description="Helical" evidence="1">
    <location>
        <begin position="176"/>
        <end position="198"/>
    </location>
</feature>
<reference evidence="2 3" key="1">
    <citation type="journal article" date="2010" name="Plant Cell">
        <title>The Chlorella variabilis NC64A genome reveals adaptation to photosymbiosis, coevolution with viruses, and cryptic sex.</title>
        <authorList>
            <person name="Blanc G."/>
            <person name="Duncan G."/>
            <person name="Agarkova I."/>
            <person name="Borodovsky M."/>
            <person name="Gurnon J."/>
            <person name="Kuo A."/>
            <person name="Lindquist E."/>
            <person name="Lucas S."/>
            <person name="Pangilinan J."/>
            <person name="Polle J."/>
            <person name="Salamov A."/>
            <person name="Terry A."/>
            <person name="Yamada T."/>
            <person name="Dunigan D.D."/>
            <person name="Grigoriev I.V."/>
            <person name="Claverie J.M."/>
            <person name="Van Etten J.L."/>
        </authorList>
    </citation>
    <scope>NUCLEOTIDE SEQUENCE [LARGE SCALE GENOMIC DNA]</scope>
    <source>
        <strain evidence="2 3">NC64A</strain>
    </source>
</reference>
<dbReference type="KEGG" id="cvr:CHLNCDRAFT_141033"/>